<keyword evidence="1" id="KW-1133">Transmembrane helix</keyword>
<accession>A0A1G7ZN68</accession>
<keyword evidence="1" id="KW-0472">Membrane</keyword>
<dbReference type="EMBL" id="FNDG01000002">
    <property type="protein sequence ID" value="SDH10075.1"/>
    <property type="molecule type" value="Genomic_DNA"/>
</dbReference>
<dbReference type="RefSeq" id="WP_279615837.1">
    <property type="nucleotide sequence ID" value="NZ_FNDG01000002.1"/>
</dbReference>
<proteinExistence type="predicted"/>
<feature type="transmembrane region" description="Helical" evidence="1">
    <location>
        <begin position="12"/>
        <end position="29"/>
    </location>
</feature>
<reference evidence="2 3" key="1">
    <citation type="submission" date="2016-10" db="EMBL/GenBank/DDBJ databases">
        <authorList>
            <person name="de Groot N.N."/>
        </authorList>
    </citation>
    <scope>NUCLEOTIDE SEQUENCE [LARGE SCALE GENOMIC DNA]</scope>
    <source>
        <strain evidence="2 3">LMG 18387</strain>
    </source>
</reference>
<dbReference type="AlphaFoldDB" id="A0A1G7ZN68"/>
<dbReference type="Proteomes" id="UP000198606">
    <property type="component" value="Unassembled WGS sequence"/>
</dbReference>
<gene>
    <name evidence="2" type="ORF">SAMN05216588_102411</name>
</gene>
<evidence type="ECO:0000313" key="2">
    <source>
        <dbReference type="EMBL" id="SDH10075.1"/>
    </source>
</evidence>
<sequence length="42" mass="5049">MHDAHVWEFKRRQLIIDIMIAGFPIWLAARERAIDRQLRGFA</sequence>
<keyword evidence="1" id="KW-0812">Transmembrane</keyword>
<evidence type="ECO:0000313" key="3">
    <source>
        <dbReference type="Proteomes" id="UP000198606"/>
    </source>
</evidence>
<dbReference type="STRING" id="29435.SAMN05216588_102411"/>
<protein>
    <submittedName>
        <fullName evidence="2">Uncharacterized protein</fullName>
    </submittedName>
</protein>
<name>A0A1G7ZN68_9GAMM</name>
<organism evidence="2 3">
    <name type="scientific">Phytopseudomonas flavescens</name>
    <dbReference type="NCBI Taxonomy" id="29435"/>
    <lineage>
        <taxon>Bacteria</taxon>
        <taxon>Pseudomonadati</taxon>
        <taxon>Pseudomonadota</taxon>
        <taxon>Gammaproteobacteria</taxon>
        <taxon>Pseudomonadales</taxon>
        <taxon>Pseudomonadaceae</taxon>
        <taxon>Phytopseudomonas</taxon>
    </lineage>
</organism>
<evidence type="ECO:0000256" key="1">
    <source>
        <dbReference type="SAM" id="Phobius"/>
    </source>
</evidence>